<dbReference type="SUPFAM" id="SSF103088">
    <property type="entry name" value="OmpA-like"/>
    <property type="match status" value="1"/>
</dbReference>
<dbReference type="EMBL" id="JAUHJS010000003">
    <property type="protein sequence ID" value="MDN4165100.1"/>
    <property type="molecule type" value="Genomic_DNA"/>
</dbReference>
<dbReference type="InterPro" id="IPR036737">
    <property type="entry name" value="OmpA-like_sf"/>
</dbReference>
<gene>
    <name evidence="5" type="ORF">QWY31_06285</name>
</gene>
<evidence type="ECO:0000313" key="6">
    <source>
        <dbReference type="Proteomes" id="UP001168552"/>
    </source>
</evidence>
<dbReference type="Pfam" id="PF07676">
    <property type="entry name" value="PD40"/>
    <property type="match status" value="2"/>
</dbReference>
<comment type="caution">
    <text evidence="5">The sequence shown here is derived from an EMBL/GenBank/DDBJ whole genome shotgun (WGS) entry which is preliminary data.</text>
</comment>
<dbReference type="InterPro" id="IPR006664">
    <property type="entry name" value="OMP_bac"/>
</dbReference>
<dbReference type="SUPFAM" id="SSF82171">
    <property type="entry name" value="DPP6 N-terminal domain-like"/>
    <property type="match status" value="1"/>
</dbReference>
<keyword evidence="6" id="KW-1185">Reference proteome</keyword>
<evidence type="ECO:0000259" key="4">
    <source>
        <dbReference type="PROSITE" id="PS51123"/>
    </source>
</evidence>
<dbReference type="Gene3D" id="1.25.40.10">
    <property type="entry name" value="Tetratricopeptide repeat domain"/>
    <property type="match status" value="1"/>
</dbReference>
<name>A0ABT8F3S0_9BACT</name>
<dbReference type="RefSeq" id="WP_320003629.1">
    <property type="nucleotide sequence ID" value="NZ_JAUHJS010000003.1"/>
</dbReference>
<organism evidence="5 6">
    <name type="scientific">Shiella aurantiaca</name>
    <dbReference type="NCBI Taxonomy" id="3058365"/>
    <lineage>
        <taxon>Bacteria</taxon>
        <taxon>Pseudomonadati</taxon>
        <taxon>Bacteroidota</taxon>
        <taxon>Cytophagia</taxon>
        <taxon>Cytophagales</taxon>
        <taxon>Shiellaceae</taxon>
        <taxon>Shiella</taxon>
    </lineage>
</organism>
<evidence type="ECO:0000256" key="3">
    <source>
        <dbReference type="PROSITE-ProRule" id="PRU00473"/>
    </source>
</evidence>
<keyword evidence="2 3" id="KW-0472">Membrane</keyword>
<evidence type="ECO:0000313" key="5">
    <source>
        <dbReference type="EMBL" id="MDN4165100.1"/>
    </source>
</evidence>
<evidence type="ECO:0000256" key="1">
    <source>
        <dbReference type="ARBA" id="ARBA00004370"/>
    </source>
</evidence>
<dbReference type="CDD" id="cd07185">
    <property type="entry name" value="OmpA_C-like"/>
    <property type="match status" value="1"/>
</dbReference>
<dbReference type="InterPro" id="IPR006665">
    <property type="entry name" value="OmpA-like"/>
</dbReference>
<dbReference type="PRINTS" id="PR01021">
    <property type="entry name" value="OMPADOMAIN"/>
</dbReference>
<dbReference type="InterPro" id="IPR011659">
    <property type="entry name" value="WD40"/>
</dbReference>
<dbReference type="SUPFAM" id="SSF48452">
    <property type="entry name" value="TPR-like"/>
    <property type="match status" value="1"/>
</dbReference>
<reference evidence="5" key="1">
    <citation type="submission" date="2023-06" db="EMBL/GenBank/DDBJ databases">
        <title>Cytophagales bacterium Strain LB-30, isolated from soil.</title>
        <authorList>
            <person name="Liu B."/>
        </authorList>
    </citation>
    <scope>NUCLEOTIDE SEQUENCE</scope>
    <source>
        <strain evidence="5">LB-30</strain>
    </source>
</reference>
<dbReference type="Gene3D" id="3.30.1330.60">
    <property type="entry name" value="OmpA-like domain"/>
    <property type="match status" value="1"/>
</dbReference>
<dbReference type="PROSITE" id="PS51123">
    <property type="entry name" value="OMPA_2"/>
    <property type="match status" value="1"/>
</dbReference>
<sequence>MFGSANAFAQGGDLYSLESKAAYYLENNNFKEALHLLQQLDSLSPDNPDYLFNLGKCYFIAIDKPKSLFYFLKAYSLGCTENSLLLYIAQAYQFNYDFDKSLIYLEQYRDKVMEDSFEDNQETELERVDLLVYQLKEAKALVDRKLSIGVENMGPLVNSEYPDYVPLSHNNDSILVFTSRRAVEGETKLASDGKPYENIYFSYRQADGEWSSVIPYRGFNGKYHDANVALNRDETELFIYSSKRNGDIYVSNKHQQKWGRSKPLKGINSKYWEGSIALSFHEDTLYFSSDRPGGYGGSDIYMAIKNAKGEWVNPVNLGPEINTAYDEDAPFIYKDSKTLFFSSKGHNSIGGYDVFSARINEQGKWSQLRNLGFPINTVDDDIYFQLNNVGSIGYFTSFRHSNFRERSIGEKDIFQIKRPNSSPVHFVFKGQVYDAQSHHPQPAIIKLEELNDSISSIQELAVDVNTGKFRYDLKFDTFYKLSVEVGGKMYFSQELYFPYQADLFETFMSLPLEEVPSYDVKISDILDKRAVSMADSILLDTKRNPTILLIRKVSYQDSGIKDLLASGRVPESFRKKLIQQLKDNEYLDDKEEGELVEYTIGSESPTAAPEPEMVKLDKEVKSKVVRTTFPEMELASDALHEKNMSKLSDAEKELVERITQHLLQNDSSEMATLSKSDLLFYKNLKKKEKLTFDRLLAENVRNRIQTDSILSQTDGTRKEEAVWELLAQGNLGMEVSQNKLKAFSAEAWGILYTIETSRFKFGANQKITFEALLVQRSNESKQPNTKLILTDERGNVYAQKYTDSLGYVRFEGLDAGRRYAILINDYAISLIGQSRFELIEIQIGSETDDSMSFYNTLSSEEKRSVDRVIASQLLKEMYHDNPTQMYEDEMEFQKLDEGSKKFVERFRQYLRATSADNEDFFLKRDDALMYENMDLVLREQMNRFITENQQLTQADQQFYEKLGDLEKGYIETLKKKRKSNKTIVEDFLLSSNDSDFWYVVEEFSTNGQPSKQHFTLTAKLNAKETDIVSQIRVAIMNEYNEIVQTTTLDEANRFEFYSLPRDEKYKILINKGENIANLFEYTVTDMVLSDGEIDYYESLSAEEKRFIDQYIAKELAKEQYLGNPSLMEADVLLFAQMTNEQKRFIERLRASMFANGVHADSTRLTREDNYQYYFMLTAQERQFINREMVRGAMGRVVSDDFEFVEKNSSIVFEALSENQKKQIAHLMQNRKVNSDVFAEEPFLMVDKAWVLLDSMTIASVPHQGIKIRGAIIDKSDHQLASHVPIMLTNRVNEVVFITSTDSTGFFSGDLKADASGGMYYLLAETNRNVFYSPHVNKLDQIKVDYLQIDTLQQEPSIEIYPLTLYFAFNSSELRPEERNKLTIWYNTYHENLVTYIIILHGHADSQGAEDYNFKLAQRRAEAIKQTLLGLGLANTLMVVSHGESKAKMKFPETYLDRKVIIEPLLPVNSPPFVAK</sequence>
<proteinExistence type="predicted"/>
<comment type="subcellular location">
    <subcellularLocation>
        <location evidence="1">Membrane</location>
    </subcellularLocation>
</comment>
<feature type="domain" description="OmpA-like" evidence="4">
    <location>
        <begin position="1353"/>
        <end position="1467"/>
    </location>
</feature>
<dbReference type="InterPro" id="IPR011990">
    <property type="entry name" value="TPR-like_helical_dom_sf"/>
</dbReference>
<protein>
    <submittedName>
        <fullName evidence="5">OmpA family protein</fullName>
    </submittedName>
</protein>
<dbReference type="Pfam" id="PF00691">
    <property type="entry name" value="OmpA"/>
    <property type="match status" value="1"/>
</dbReference>
<accession>A0ABT8F3S0</accession>
<evidence type="ECO:0000256" key="2">
    <source>
        <dbReference type="ARBA" id="ARBA00023136"/>
    </source>
</evidence>
<dbReference type="Proteomes" id="UP001168552">
    <property type="component" value="Unassembled WGS sequence"/>
</dbReference>